<evidence type="ECO:0000256" key="5">
    <source>
        <dbReference type="ARBA" id="ARBA00022827"/>
    </source>
</evidence>
<dbReference type="InterPro" id="IPR016169">
    <property type="entry name" value="FAD-bd_PCMH_sub2"/>
</dbReference>
<dbReference type="SUPFAM" id="SSF55103">
    <property type="entry name" value="FAD-linked oxidases, C-terminal domain"/>
    <property type="match status" value="1"/>
</dbReference>
<dbReference type="EMBL" id="FNXT01000282">
    <property type="protein sequence ID" value="SZX63050.1"/>
    <property type="molecule type" value="Genomic_DNA"/>
</dbReference>
<comment type="cofactor">
    <cofactor evidence="1">
        <name>FAD</name>
        <dbReference type="ChEBI" id="CHEBI:57692"/>
    </cofactor>
</comment>
<evidence type="ECO:0000256" key="6">
    <source>
        <dbReference type="ARBA" id="ARBA00022946"/>
    </source>
</evidence>
<dbReference type="Pfam" id="PF13183">
    <property type="entry name" value="Fer4_8"/>
    <property type="match status" value="1"/>
</dbReference>
<dbReference type="InterPro" id="IPR009051">
    <property type="entry name" value="Helical_ferredxn"/>
</dbReference>
<dbReference type="Gene3D" id="3.30.465.10">
    <property type="match status" value="1"/>
</dbReference>
<evidence type="ECO:0000256" key="2">
    <source>
        <dbReference type="ARBA" id="ARBA00004173"/>
    </source>
</evidence>
<dbReference type="GO" id="GO:0004458">
    <property type="term" value="F:D-lactate dehydrogenase (cytochrome) activity"/>
    <property type="evidence" value="ECO:0007669"/>
    <property type="project" value="UniProtKB-EC"/>
</dbReference>
<dbReference type="PANTHER" id="PTHR11748:SF111">
    <property type="entry name" value="D-LACTATE DEHYDROGENASE, MITOCHONDRIAL-RELATED"/>
    <property type="match status" value="1"/>
</dbReference>
<dbReference type="SUPFAM" id="SSF46548">
    <property type="entry name" value="alpha-helical ferredoxin"/>
    <property type="match status" value="1"/>
</dbReference>
<dbReference type="InterPro" id="IPR017900">
    <property type="entry name" value="4Fe4S_Fe_S_CS"/>
</dbReference>
<dbReference type="Gene3D" id="1.10.45.10">
    <property type="entry name" value="Vanillyl-alcohol Oxidase, Chain A, domain 4"/>
    <property type="match status" value="1"/>
</dbReference>
<evidence type="ECO:0000256" key="9">
    <source>
        <dbReference type="ARBA" id="ARBA00038897"/>
    </source>
</evidence>
<comment type="subcellular location">
    <subcellularLocation>
        <location evidence="2">Mitochondrion</location>
    </subcellularLocation>
</comment>
<keyword evidence="7" id="KW-0560">Oxidoreductase</keyword>
<dbReference type="SUPFAM" id="SSF56176">
    <property type="entry name" value="FAD-binding/transporter-associated domain-like"/>
    <property type="match status" value="1"/>
</dbReference>
<keyword evidence="4" id="KW-0285">Flavoprotein</keyword>
<keyword evidence="14" id="KW-1185">Reference proteome</keyword>
<dbReference type="GO" id="GO:0071949">
    <property type="term" value="F:FAD binding"/>
    <property type="evidence" value="ECO:0007669"/>
    <property type="project" value="InterPro"/>
</dbReference>
<evidence type="ECO:0000313" key="13">
    <source>
        <dbReference type="EMBL" id="SZX63050.1"/>
    </source>
</evidence>
<dbReference type="InterPro" id="IPR017896">
    <property type="entry name" value="4Fe4S_Fe-S-bd"/>
</dbReference>
<dbReference type="InterPro" id="IPR006094">
    <property type="entry name" value="Oxid_FAD_bind_N"/>
</dbReference>
<keyword evidence="5" id="KW-0274">FAD</keyword>
<feature type="compositionally biased region" description="Gly residues" evidence="10">
    <location>
        <begin position="1140"/>
        <end position="1150"/>
    </location>
</feature>
<dbReference type="GO" id="GO:0005739">
    <property type="term" value="C:mitochondrion"/>
    <property type="evidence" value="ECO:0007669"/>
    <property type="project" value="UniProtKB-SubCell"/>
</dbReference>
<dbReference type="InterPro" id="IPR004113">
    <property type="entry name" value="FAD-bd_oxidored_4_C"/>
</dbReference>
<dbReference type="InterPro" id="IPR036318">
    <property type="entry name" value="FAD-bd_PCMH-like_sf"/>
</dbReference>
<dbReference type="PROSITE" id="PS00198">
    <property type="entry name" value="4FE4S_FER_1"/>
    <property type="match status" value="1"/>
</dbReference>
<evidence type="ECO:0000256" key="4">
    <source>
        <dbReference type="ARBA" id="ARBA00022630"/>
    </source>
</evidence>
<proteinExistence type="inferred from homology"/>
<dbReference type="Proteomes" id="UP000256970">
    <property type="component" value="Unassembled WGS sequence"/>
</dbReference>
<protein>
    <recommendedName>
        <fullName evidence="9">D-lactate dehydrogenase (cytochrome)</fullName>
        <ecNumber evidence="9">1.1.2.4</ecNumber>
    </recommendedName>
</protein>
<evidence type="ECO:0000259" key="11">
    <source>
        <dbReference type="PROSITE" id="PS51379"/>
    </source>
</evidence>
<evidence type="ECO:0000256" key="7">
    <source>
        <dbReference type="ARBA" id="ARBA00023002"/>
    </source>
</evidence>
<keyword evidence="8" id="KW-0496">Mitochondrion</keyword>
<dbReference type="GO" id="GO:1903457">
    <property type="term" value="P:lactate catabolic process"/>
    <property type="evidence" value="ECO:0007669"/>
    <property type="project" value="TreeGrafter"/>
</dbReference>
<evidence type="ECO:0000313" key="14">
    <source>
        <dbReference type="Proteomes" id="UP000256970"/>
    </source>
</evidence>
<dbReference type="GO" id="GO:0008720">
    <property type="term" value="F:D-lactate dehydrogenase (NAD+) activity"/>
    <property type="evidence" value="ECO:0007669"/>
    <property type="project" value="TreeGrafter"/>
</dbReference>
<name>A0A383VDN6_TETOB</name>
<gene>
    <name evidence="13" type="ORF">BQ4739_LOCUS3616</name>
</gene>
<organism evidence="13 14">
    <name type="scientific">Tetradesmus obliquus</name>
    <name type="common">Green alga</name>
    <name type="synonym">Acutodesmus obliquus</name>
    <dbReference type="NCBI Taxonomy" id="3088"/>
    <lineage>
        <taxon>Eukaryota</taxon>
        <taxon>Viridiplantae</taxon>
        <taxon>Chlorophyta</taxon>
        <taxon>core chlorophytes</taxon>
        <taxon>Chlorophyceae</taxon>
        <taxon>CS clade</taxon>
        <taxon>Sphaeropleales</taxon>
        <taxon>Scenedesmaceae</taxon>
        <taxon>Tetradesmus</taxon>
    </lineage>
</organism>
<evidence type="ECO:0000256" key="3">
    <source>
        <dbReference type="ARBA" id="ARBA00008000"/>
    </source>
</evidence>
<dbReference type="Gene3D" id="3.30.70.2740">
    <property type="match status" value="1"/>
</dbReference>
<dbReference type="Gene3D" id="1.10.1060.10">
    <property type="entry name" value="Alpha-helical ferredoxin"/>
    <property type="match status" value="1"/>
</dbReference>
<dbReference type="PROSITE" id="PS51379">
    <property type="entry name" value="4FE4S_FER_2"/>
    <property type="match status" value="1"/>
</dbReference>
<dbReference type="InterPro" id="IPR016167">
    <property type="entry name" value="FAD-bd_PCMH_sub1"/>
</dbReference>
<comment type="similarity">
    <text evidence="3">Belongs to the FAD-binding oxidoreductase/transferase type 4 family.</text>
</comment>
<dbReference type="FunFam" id="1.10.45.10:FF:000001">
    <property type="entry name" value="D-lactate dehydrogenase mitochondrial"/>
    <property type="match status" value="1"/>
</dbReference>
<evidence type="ECO:0000256" key="10">
    <source>
        <dbReference type="SAM" id="MobiDB-lite"/>
    </source>
</evidence>
<dbReference type="AlphaFoldDB" id="A0A383VDN6"/>
<dbReference type="InterPro" id="IPR016171">
    <property type="entry name" value="Vanillyl_alc_oxidase_C-sub2"/>
</dbReference>
<dbReference type="InterPro" id="IPR016164">
    <property type="entry name" value="FAD-linked_Oxase-like_C"/>
</dbReference>
<sequence>MRRAAQLAAAGRISLASSTRTPASCQQLLLQQLHSTASPEASASAAAEPAFAADAQDGAVSASNLDFFNSRLHINDWGAVSSIPENDPAPHLRAASSSYVNHDGMRVDDGRYKAFLQDAAAVVPQPRIFTDPLHLLAYGSDASFYRLLPKAVIKVHNEAEVQGLLRLSQAHSVPVTFRAAGTSLSGQAVSDSIIISVGYVGKNFRRISIKDDGSQVTAEVGLLGGEVNKMLAGHARRHKLPISYRIGPDPASIDAAMIGGIVANNASGMCCGVAQNTYHTIADMRLLLADGTVLDTADESSRKAFLQSHGKLASALSGLAREVQDDPQLAGRIRAKYKIKNTVGYSLNALVDFPPDDPIAILKHLLVGSEGTLGFISSVTYNTVQEVHHKASAFVLFPDLYSACDSVRHLKASGVASAVEICDYASLRLAQQEFVSLVAELGQAQEGAAGLLIEVKGETQQQLQQRIEAAQAALQASGVRFGGNAGAPLGLESYPFRVNPAETKVFWDFRKGLIPIIGGSRSVGTSMMIEDVVCPVEHLAGMTADLTALFRECGYSDASAVGHALEGNLHLVFAQGFRTPEEVATFGRLMAGMADIVVHKYNGSLKGEHGTGRNMAPFVELEWGARATGIMKRIKAAFDPHNLLNPGVILNDDPAAHMQFLKPSPPAASLIDNCMECGYCEAFCPSRDVTITPRQRIQTYREITRLRGLQQPTQEQQQRLSQMEDTWQYDGDSTCAADGMCAVRCPVNINTGEFTKQLRTAAVDGLDAAAGAASASTSSAWGSRLAMMAANNFRLINGGVPLLLNTVDFFHGLLGRRLLEVVSGTLNKWTNHIVPVWNPYIPKGAKAVSAGLSSPQASELPTQAARATQSGIPRQVVFLPTCVNRMMGPARGDDRYSGSTLEVFTRLAEKAGYQVIVPQGVSGLCCGMMFDSRGAKKAAGLKAAEAITALSLASQMGKLPIVIDNSPCLAQFKSAGLNQQELKFSLYEPVAFTSLFLAPGLDFSPLPRSVALHVPCTSKQAPGLADKFVALAEQCAESVTPTGIPCCGMAGDRGLRFPELTASACQHIDLPSNVTDGYSTSRTCEIGVSNAAGLHFRSILFLFDEASKPKPGFRERAKELPQQQVGQDGKRPSLTNVHEAGGGGGGMTSV</sequence>
<dbReference type="PROSITE" id="PS51387">
    <property type="entry name" value="FAD_PCMH"/>
    <property type="match status" value="1"/>
</dbReference>
<dbReference type="GO" id="GO:0051536">
    <property type="term" value="F:iron-sulfur cluster binding"/>
    <property type="evidence" value="ECO:0007669"/>
    <property type="project" value="InterPro"/>
</dbReference>
<dbReference type="Gene3D" id="3.30.43.10">
    <property type="entry name" value="Uridine Diphospho-n-acetylenolpyruvylglucosamine Reductase, domain 2"/>
    <property type="match status" value="1"/>
</dbReference>
<accession>A0A383VDN6</accession>
<evidence type="ECO:0000256" key="1">
    <source>
        <dbReference type="ARBA" id="ARBA00001974"/>
    </source>
</evidence>
<evidence type="ECO:0000259" key="12">
    <source>
        <dbReference type="PROSITE" id="PS51387"/>
    </source>
</evidence>
<dbReference type="PANTHER" id="PTHR11748">
    <property type="entry name" value="D-LACTATE DEHYDROGENASE"/>
    <property type="match status" value="1"/>
</dbReference>
<dbReference type="Pfam" id="PF01565">
    <property type="entry name" value="FAD_binding_4"/>
    <property type="match status" value="1"/>
</dbReference>
<reference evidence="13 14" key="1">
    <citation type="submission" date="2016-10" db="EMBL/GenBank/DDBJ databases">
        <authorList>
            <person name="Cai Z."/>
        </authorList>
    </citation>
    <scope>NUCLEOTIDE SEQUENCE [LARGE SCALE GENOMIC DNA]</scope>
</reference>
<keyword evidence="6" id="KW-0809">Transit peptide</keyword>
<dbReference type="InterPro" id="IPR016166">
    <property type="entry name" value="FAD-bd_PCMH"/>
</dbReference>
<dbReference type="EC" id="1.1.2.4" evidence="9"/>
<dbReference type="Pfam" id="PF02913">
    <property type="entry name" value="FAD-oxidase_C"/>
    <property type="match status" value="1"/>
</dbReference>
<feature type="domain" description="4Fe-4S ferredoxin-type" evidence="11">
    <location>
        <begin position="664"/>
        <end position="694"/>
    </location>
</feature>
<dbReference type="STRING" id="3088.A0A383VDN6"/>
<feature type="domain" description="FAD-binding PCMH-type" evidence="12">
    <location>
        <begin position="145"/>
        <end position="386"/>
    </location>
</feature>
<evidence type="ECO:0000256" key="8">
    <source>
        <dbReference type="ARBA" id="ARBA00023128"/>
    </source>
</evidence>
<feature type="region of interest" description="Disordered" evidence="10">
    <location>
        <begin position="1113"/>
        <end position="1150"/>
    </location>
</feature>